<gene>
    <name evidence="2" type="primary">epsH</name>
</gene>
<dbReference type="GO" id="GO:0016758">
    <property type="term" value="F:hexosyltransferase activity"/>
    <property type="evidence" value="ECO:0007669"/>
    <property type="project" value="UniProtKB-ARBA"/>
</dbReference>
<dbReference type="EMBL" id="KX117088">
    <property type="protein sequence ID" value="ANF30053.1"/>
    <property type="molecule type" value="Genomic_DNA"/>
</dbReference>
<dbReference type="PANTHER" id="PTHR22916">
    <property type="entry name" value="GLYCOSYLTRANSFERASE"/>
    <property type="match status" value="1"/>
</dbReference>
<name>A0A172X0D5_HAFAL</name>
<reference evidence="2" key="1">
    <citation type="journal article" date="2016" name="PLoS ONE">
        <title>Genetic Diversity of O-Antigens in Hafnia alvei and the Development of a Suspension Array for Serotype Detection.</title>
        <authorList>
            <person name="Duan Z."/>
            <person name="Niedziela T."/>
            <person name="Lugowski C."/>
            <person name="Cao B."/>
            <person name="Wang T."/>
            <person name="Xu L."/>
            <person name="Yang B."/>
            <person name="Liu B."/>
            <person name="Wang L."/>
        </authorList>
    </citation>
    <scope>NUCLEOTIDE SEQUENCE</scope>
    <source>
        <strain evidence="2">PCM1211</strain>
    </source>
</reference>
<dbReference type="InterPro" id="IPR001173">
    <property type="entry name" value="Glyco_trans_2-like"/>
</dbReference>
<dbReference type="AlphaFoldDB" id="A0A172X0D5"/>
<protein>
    <submittedName>
        <fullName evidence="2">Putative glycosyltransferase EpsH</fullName>
        <ecNumber evidence="2">2.4.-.-</ecNumber>
    </submittedName>
</protein>
<dbReference type="SUPFAM" id="SSF53448">
    <property type="entry name" value="Nucleotide-diphospho-sugar transferases"/>
    <property type="match status" value="1"/>
</dbReference>
<dbReference type="PANTHER" id="PTHR22916:SF3">
    <property type="entry name" value="UDP-GLCNAC:BETAGAL BETA-1,3-N-ACETYLGLUCOSAMINYLTRANSFERASE-LIKE PROTEIN 1"/>
    <property type="match status" value="1"/>
</dbReference>
<dbReference type="Gene3D" id="3.90.550.10">
    <property type="entry name" value="Spore Coat Polysaccharide Biosynthesis Protein SpsA, Chain A"/>
    <property type="match status" value="1"/>
</dbReference>
<keyword evidence="2" id="KW-0328">Glycosyltransferase</keyword>
<keyword evidence="2" id="KW-0808">Transferase</keyword>
<dbReference type="EC" id="2.4.-.-" evidence="2"/>
<sequence length="299" mass="34510">MYNPLVSIVVAAYNAESYIEETLDSCINQRYRNIEIIITDDFSGDNTLSVCTSWIEKQKIQNPKINISLLPSSINGGIPKNLNKSLPYCCGEWVKFIGSDDLLLPDAISDLIRVVSMHQDDMPTVVFAAFETFGSKVLISQVYPQQWTRCVVSMKPGRLKTHLAMLHLNNLAPSAFINNSLFKDAKLKFDEEYRLLEDLPLWLYLIYNEKKTIYFNKVVVKYRIHGRQITSQSNTALNSILLSDLNRLNKTRAERGFYFSYLHHKYQIMLSTKTSKCARLLQFLDPVRVLTYFFDRIGH</sequence>
<evidence type="ECO:0000259" key="1">
    <source>
        <dbReference type="Pfam" id="PF00535"/>
    </source>
</evidence>
<dbReference type="InterPro" id="IPR029044">
    <property type="entry name" value="Nucleotide-diphossugar_trans"/>
</dbReference>
<proteinExistence type="predicted"/>
<organism evidence="2">
    <name type="scientific">Hafnia alvei</name>
    <dbReference type="NCBI Taxonomy" id="569"/>
    <lineage>
        <taxon>Bacteria</taxon>
        <taxon>Pseudomonadati</taxon>
        <taxon>Pseudomonadota</taxon>
        <taxon>Gammaproteobacteria</taxon>
        <taxon>Enterobacterales</taxon>
        <taxon>Hafniaceae</taxon>
        <taxon>Hafnia</taxon>
    </lineage>
</organism>
<dbReference type="Pfam" id="PF00535">
    <property type="entry name" value="Glycos_transf_2"/>
    <property type="match status" value="1"/>
</dbReference>
<accession>A0A172X0D5</accession>
<feature type="domain" description="Glycosyltransferase 2-like" evidence="1">
    <location>
        <begin position="7"/>
        <end position="129"/>
    </location>
</feature>
<evidence type="ECO:0000313" key="2">
    <source>
        <dbReference type="EMBL" id="ANF30053.1"/>
    </source>
</evidence>